<dbReference type="RefSeq" id="WP_283239805.1">
    <property type="nucleotide sequence ID" value="NZ_JASGBP010000009.1"/>
</dbReference>
<evidence type="ECO:0000259" key="1">
    <source>
        <dbReference type="Pfam" id="PF20376"/>
    </source>
</evidence>
<comment type="caution">
    <text evidence="2">The sequence shown here is derived from an EMBL/GenBank/DDBJ whole genome shotgun (WGS) entry which is preliminary data.</text>
</comment>
<dbReference type="InterPro" id="IPR046612">
    <property type="entry name" value="DUF6671"/>
</dbReference>
<gene>
    <name evidence="2" type="ORF">QHT84_12005</name>
</gene>
<sequence length="278" mass="31271">MFTGRSLLIATKHRKETVIAPLFERKFGLHCFTSDVFDTDTLGTFTGEIARKKNVLETLRDKCHMAAQATTADLVVASEGSFGAHPTIFMAHADDEWVMLKDYRNDIEIVAREISTDTNFYGELISSKTALEAFAERVQFPSHGIILKPSETNCHSIIKGITSHSELIAGFKKLHSEYGSVYAETDMRALYNPTRMKVIEKATEKLIAKIKNHCPQCHTPGFDIGEVKPGLPCEMCGSPTRSTLSVVYQCKSCQHEEEKKYPRGIRFEDPMYCDYCNP</sequence>
<keyword evidence="3" id="KW-1185">Reference proteome</keyword>
<reference evidence="2 3" key="1">
    <citation type="submission" date="2023-05" db="EMBL/GenBank/DDBJ databases">
        <title>Flavobacterium sedimenti sp. nov., isolated from the sediment.</title>
        <authorList>
            <person name="Wu N."/>
        </authorList>
    </citation>
    <scope>NUCLEOTIDE SEQUENCE [LARGE SCALE GENOMIC DNA]</scope>
    <source>
        <strain evidence="2 3">YZ-48</strain>
    </source>
</reference>
<dbReference type="EMBL" id="JASGBP010000009">
    <property type="protein sequence ID" value="MDI9258139.1"/>
    <property type="molecule type" value="Genomic_DNA"/>
</dbReference>
<feature type="domain" description="DUF6671" evidence="1">
    <location>
        <begin position="62"/>
        <end position="278"/>
    </location>
</feature>
<protein>
    <recommendedName>
        <fullName evidence="1">DUF6671 domain-containing protein</fullName>
    </recommendedName>
</protein>
<dbReference type="Pfam" id="PF20376">
    <property type="entry name" value="DUF6671"/>
    <property type="match status" value="1"/>
</dbReference>
<accession>A0ABT6XU39</accession>
<organism evidence="2 3">
    <name type="scientific">Flavobacterium sedimenticola</name>
    <dbReference type="NCBI Taxonomy" id="3043286"/>
    <lineage>
        <taxon>Bacteria</taxon>
        <taxon>Pseudomonadati</taxon>
        <taxon>Bacteroidota</taxon>
        <taxon>Flavobacteriia</taxon>
        <taxon>Flavobacteriales</taxon>
        <taxon>Flavobacteriaceae</taxon>
        <taxon>Flavobacterium</taxon>
    </lineage>
</organism>
<evidence type="ECO:0000313" key="2">
    <source>
        <dbReference type="EMBL" id="MDI9258139.1"/>
    </source>
</evidence>
<proteinExistence type="predicted"/>
<dbReference type="Proteomes" id="UP001230035">
    <property type="component" value="Unassembled WGS sequence"/>
</dbReference>
<name>A0ABT6XU39_9FLAO</name>
<evidence type="ECO:0000313" key="3">
    <source>
        <dbReference type="Proteomes" id="UP001230035"/>
    </source>
</evidence>